<gene>
    <name evidence="2" type="ORF">IG616_05695</name>
</gene>
<dbReference type="CDD" id="cd00158">
    <property type="entry name" value="RHOD"/>
    <property type="match status" value="1"/>
</dbReference>
<name>A0ABR9CKC8_9HYPH</name>
<accession>A0ABR9CKC8</accession>
<evidence type="ECO:0000313" key="3">
    <source>
        <dbReference type="Proteomes" id="UP000632063"/>
    </source>
</evidence>
<evidence type="ECO:0000259" key="1">
    <source>
        <dbReference type="PROSITE" id="PS50206"/>
    </source>
</evidence>
<dbReference type="NCBIfam" id="TIGR03865">
    <property type="entry name" value="PQQ_CXXCW"/>
    <property type="match status" value="1"/>
</dbReference>
<dbReference type="EMBL" id="JACYXI010000002">
    <property type="protein sequence ID" value="MBD8891029.1"/>
    <property type="molecule type" value="Genomic_DNA"/>
</dbReference>
<organism evidence="2 3">
    <name type="scientific">Roseibium litorale</name>
    <dbReference type="NCBI Taxonomy" id="2803841"/>
    <lineage>
        <taxon>Bacteria</taxon>
        <taxon>Pseudomonadati</taxon>
        <taxon>Pseudomonadota</taxon>
        <taxon>Alphaproteobacteria</taxon>
        <taxon>Hyphomicrobiales</taxon>
        <taxon>Stappiaceae</taxon>
        <taxon>Roseibium</taxon>
    </lineage>
</organism>
<dbReference type="InterPro" id="IPR001763">
    <property type="entry name" value="Rhodanese-like_dom"/>
</dbReference>
<dbReference type="PROSITE" id="PS50206">
    <property type="entry name" value="RHODANESE_3"/>
    <property type="match status" value="1"/>
</dbReference>
<dbReference type="InterPro" id="IPR036873">
    <property type="entry name" value="Rhodanese-like_dom_sf"/>
</dbReference>
<protein>
    <submittedName>
        <fullName evidence="2">PQQ-dependent catabolism-associated CXXCW motif protein</fullName>
    </submittedName>
</protein>
<comment type="caution">
    <text evidence="2">The sequence shown here is derived from an EMBL/GenBank/DDBJ whole genome shotgun (WGS) entry which is preliminary data.</text>
</comment>
<dbReference type="Gene3D" id="3.40.250.10">
    <property type="entry name" value="Rhodanese-like domain"/>
    <property type="match status" value="1"/>
</dbReference>
<dbReference type="Pfam" id="PF00581">
    <property type="entry name" value="Rhodanese"/>
    <property type="match status" value="1"/>
</dbReference>
<dbReference type="InterPro" id="IPR022376">
    <property type="entry name" value="PQQ_CXXCW"/>
</dbReference>
<dbReference type="Proteomes" id="UP000632063">
    <property type="component" value="Unassembled WGS sequence"/>
</dbReference>
<sequence>MRQSEEVAYAARSGSAARRALAAFLTVVVAVIAVPQVVRADGVAEPPNYREEEYRGPVPETLKGAVVVGTPEAVRLWKEGKTAFIDVLPQAPKPENLPKGTIWRDKPRHSIPGAIWLPNVGYGRLAPVTETYFKTGLAKATEGNPDHPVLFFCLDECWMSWNAAKRALTYGYTHVYWYPEGTDGWTFDDQPVEDLKPEAFPG</sequence>
<keyword evidence="3" id="KW-1185">Reference proteome</keyword>
<dbReference type="RefSeq" id="WP_192147159.1">
    <property type="nucleotide sequence ID" value="NZ_JACYXI010000002.1"/>
</dbReference>
<evidence type="ECO:0000313" key="2">
    <source>
        <dbReference type="EMBL" id="MBD8891029.1"/>
    </source>
</evidence>
<proteinExistence type="predicted"/>
<feature type="domain" description="Rhodanese" evidence="1">
    <location>
        <begin position="111"/>
        <end position="194"/>
    </location>
</feature>
<reference evidence="2 3" key="2">
    <citation type="journal article" date="2021" name="Int. J. Syst. Evol. Microbiol.">
        <title>Roseibium litorale sp. nov., isolated from a tidal flat sediment and proposal for the reclassification of Labrenzia polysiphoniae as Roseibium polysiphoniae comb. nov.</title>
        <authorList>
            <person name="Liu Y."/>
            <person name="Pei T."/>
            <person name="Du J."/>
            <person name="Chao M."/>
            <person name="Deng M.R."/>
            <person name="Zhu H."/>
        </authorList>
    </citation>
    <scope>NUCLEOTIDE SEQUENCE [LARGE SCALE GENOMIC DNA]</scope>
    <source>
        <strain evidence="2 3">4C16A</strain>
    </source>
</reference>
<dbReference type="SUPFAM" id="SSF52821">
    <property type="entry name" value="Rhodanese/Cell cycle control phosphatase"/>
    <property type="match status" value="1"/>
</dbReference>
<reference evidence="3" key="1">
    <citation type="submission" date="2020-09" db="EMBL/GenBank/DDBJ databases">
        <title>The genome sequence of strain Labrenzia suaedae 4C16A.</title>
        <authorList>
            <person name="Liu Y."/>
        </authorList>
    </citation>
    <scope>NUCLEOTIDE SEQUENCE [LARGE SCALE GENOMIC DNA]</scope>
    <source>
        <strain evidence="3">4C16A</strain>
    </source>
</reference>